<dbReference type="EMBL" id="CP027665">
    <property type="protein sequence ID" value="AVO37165.1"/>
    <property type="molecule type" value="Genomic_DNA"/>
</dbReference>
<sequence length="148" mass="16060">MSSITTVIPHIIARDAKAAIAFYIAAFGATEIFRMTDPSDGRIGHAELKFGDSTIMLADEYPDFGALGPDTIGGSPVTLHLSTTAVDADLARAVEAGATILRAATDQSFGERNAMVQDPFGHRWRLSQTIEQLHPDEMQRRWDEEAAS</sequence>
<dbReference type="InterPro" id="IPR004360">
    <property type="entry name" value="Glyas_Fos-R_dOase_dom"/>
</dbReference>
<evidence type="ECO:0000313" key="3">
    <source>
        <dbReference type="Proteomes" id="UP000237655"/>
    </source>
</evidence>
<dbReference type="SUPFAM" id="SSF54593">
    <property type="entry name" value="Glyoxalase/Bleomycin resistance protein/Dihydroxybiphenyl dioxygenase"/>
    <property type="match status" value="1"/>
</dbReference>
<evidence type="ECO:0000259" key="1">
    <source>
        <dbReference type="PROSITE" id="PS51819"/>
    </source>
</evidence>
<organism evidence="2 3">
    <name type="scientific">Pukyongiella litopenaei</name>
    <dbReference type="NCBI Taxonomy" id="2605946"/>
    <lineage>
        <taxon>Bacteria</taxon>
        <taxon>Pseudomonadati</taxon>
        <taxon>Pseudomonadota</taxon>
        <taxon>Alphaproteobacteria</taxon>
        <taxon>Rhodobacterales</taxon>
        <taxon>Paracoccaceae</taxon>
        <taxon>Pukyongiella</taxon>
    </lineage>
</organism>
<dbReference type="PROSITE" id="PS51819">
    <property type="entry name" value="VOC"/>
    <property type="match status" value="1"/>
</dbReference>
<dbReference type="PANTHER" id="PTHR34109">
    <property type="entry name" value="BNAUNNG04460D PROTEIN-RELATED"/>
    <property type="match status" value="1"/>
</dbReference>
<dbReference type="CDD" id="cd07246">
    <property type="entry name" value="VOC_like"/>
    <property type="match status" value="1"/>
</dbReference>
<dbReference type="Proteomes" id="UP000237655">
    <property type="component" value="Chromosome"/>
</dbReference>
<dbReference type="Pfam" id="PF00903">
    <property type="entry name" value="Glyoxalase"/>
    <property type="match status" value="1"/>
</dbReference>
<reference evidence="3" key="1">
    <citation type="submission" date="2018-03" db="EMBL/GenBank/DDBJ databases">
        <title>Genomic analysis of the strain SH-1 isolated from shrimp intestine.</title>
        <authorList>
            <person name="Kim Y.-S."/>
            <person name="Kim S.-E."/>
            <person name="Kim K.-H."/>
        </authorList>
    </citation>
    <scope>NUCLEOTIDE SEQUENCE [LARGE SCALE GENOMIC DNA]</scope>
    <source>
        <strain evidence="3">SH-1</strain>
    </source>
</reference>
<name>A0A2S0MMQ6_9RHOB</name>
<proteinExistence type="predicted"/>
<dbReference type="AlphaFoldDB" id="A0A2S0MMQ6"/>
<dbReference type="PANTHER" id="PTHR34109:SF1">
    <property type="entry name" value="VOC DOMAIN-CONTAINING PROTEIN"/>
    <property type="match status" value="1"/>
</dbReference>
<dbReference type="InterPro" id="IPR029068">
    <property type="entry name" value="Glyas_Bleomycin-R_OHBP_Dase"/>
</dbReference>
<dbReference type="KEGG" id="thas:C6Y53_05235"/>
<feature type="domain" description="VOC" evidence="1">
    <location>
        <begin position="3"/>
        <end position="129"/>
    </location>
</feature>
<dbReference type="RefSeq" id="WP_106471478.1">
    <property type="nucleotide sequence ID" value="NZ_CP027665.1"/>
</dbReference>
<gene>
    <name evidence="2" type="ORF">C6Y53_05235</name>
</gene>
<keyword evidence="3" id="KW-1185">Reference proteome</keyword>
<evidence type="ECO:0000313" key="2">
    <source>
        <dbReference type="EMBL" id="AVO37165.1"/>
    </source>
</evidence>
<dbReference type="Gene3D" id="3.30.720.120">
    <property type="match status" value="1"/>
</dbReference>
<accession>A0A2S0MMQ6</accession>
<protein>
    <submittedName>
        <fullName evidence="2">VOC family protein</fullName>
    </submittedName>
</protein>
<dbReference type="Gene3D" id="3.30.720.110">
    <property type="match status" value="1"/>
</dbReference>
<dbReference type="InterPro" id="IPR037523">
    <property type="entry name" value="VOC_core"/>
</dbReference>